<dbReference type="RefSeq" id="WP_120517129.1">
    <property type="nucleotide sequence ID" value="NZ_QXZY01000008.1"/>
</dbReference>
<dbReference type="Gene3D" id="3.55.50.30">
    <property type="match status" value="1"/>
</dbReference>
<accession>A0A3N4MAZ9</accession>
<name>A0A3N4MAZ9_9BACT</name>
<keyword evidence="1" id="KW-1133">Transmembrane helix</keyword>
<feature type="transmembrane region" description="Helical" evidence="1">
    <location>
        <begin position="50"/>
        <end position="71"/>
    </location>
</feature>
<dbReference type="AlphaFoldDB" id="A0A3N4MAZ9"/>
<proteinExistence type="predicted"/>
<keyword evidence="1" id="KW-0472">Membrane</keyword>
<keyword evidence="5" id="KW-1185">Reference proteome</keyword>
<evidence type="ECO:0000313" key="4">
    <source>
        <dbReference type="EMBL" id="RPD40555.1"/>
    </source>
</evidence>
<sequence>MEDQPLPQDPGNTPFRFRRRQVPEAQTQESWRKIESRLSTRRPGLIRRRIWRAMAAAVALPLLAYASYFIYCQLVSGGMTEYRTAYGEIRQVLLPDSSLVYLNANSTLRVPEEWNAAESRAVWLEGEAYFEITKKPGAGNARFIVHAKEIDVEVFGTKFNVNMLGARTTVSLKEGKVQLTANAPISQGPKVIMMKPGDEVLVDKDASQLKEAVNTELIADWRNHRYHFENTSLADISAMIKAKFGYEVIIADPEIKQKWISGDLYAENIEQLSRALSLTMNIEIEQKDQQLIFSLKEQ</sequence>
<dbReference type="PIRSF" id="PIRSF018266">
    <property type="entry name" value="FecR"/>
    <property type="match status" value="1"/>
</dbReference>
<dbReference type="OrthoDB" id="1523489at2"/>
<dbReference type="Pfam" id="PF04773">
    <property type="entry name" value="FecR"/>
    <property type="match status" value="1"/>
</dbReference>
<dbReference type="PANTHER" id="PTHR30273:SF2">
    <property type="entry name" value="PROTEIN FECR"/>
    <property type="match status" value="1"/>
</dbReference>
<dbReference type="InterPro" id="IPR032508">
    <property type="entry name" value="FecR_C"/>
</dbReference>
<dbReference type="InterPro" id="IPR006860">
    <property type="entry name" value="FecR"/>
</dbReference>
<dbReference type="PANTHER" id="PTHR30273">
    <property type="entry name" value="PERIPLASMIC SIGNAL SENSOR AND SIGMA FACTOR ACTIVATOR FECR-RELATED"/>
    <property type="match status" value="1"/>
</dbReference>
<comment type="caution">
    <text evidence="4">The sequence shown here is derived from an EMBL/GenBank/DDBJ whole genome shotgun (WGS) entry which is preliminary data.</text>
</comment>
<evidence type="ECO:0000256" key="1">
    <source>
        <dbReference type="SAM" id="Phobius"/>
    </source>
</evidence>
<protein>
    <submittedName>
        <fullName evidence="4">DUF4974 domain-containing protein</fullName>
    </submittedName>
</protein>
<evidence type="ECO:0000313" key="5">
    <source>
        <dbReference type="Proteomes" id="UP000279089"/>
    </source>
</evidence>
<keyword evidence="1" id="KW-0812">Transmembrane</keyword>
<dbReference type="GO" id="GO:0016989">
    <property type="term" value="F:sigma factor antagonist activity"/>
    <property type="evidence" value="ECO:0007669"/>
    <property type="project" value="TreeGrafter"/>
</dbReference>
<dbReference type="InterPro" id="IPR012373">
    <property type="entry name" value="Ferrdict_sens_TM"/>
</dbReference>
<evidence type="ECO:0000259" key="2">
    <source>
        <dbReference type="Pfam" id="PF04773"/>
    </source>
</evidence>
<dbReference type="Gene3D" id="2.60.120.1440">
    <property type="match status" value="1"/>
</dbReference>
<feature type="domain" description="FecR protein" evidence="2">
    <location>
        <begin position="81"/>
        <end position="178"/>
    </location>
</feature>
<dbReference type="Pfam" id="PF16344">
    <property type="entry name" value="FecR_C"/>
    <property type="match status" value="1"/>
</dbReference>
<gene>
    <name evidence="4" type="ORF">EG028_14735</name>
</gene>
<dbReference type="EMBL" id="RMBX01000007">
    <property type="protein sequence ID" value="RPD40555.1"/>
    <property type="molecule type" value="Genomic_DNA"/>
</dbReference>
<organism evidence="4 5">
    <name type="scientific">Chitinophaga barathri</name>
    <dbReference type="NCBI Taxonomy" id="1647451"/>
    <lineage>
        <taxon>Bacteria</taxon>
        <taxon>Pseudomonadati</taxon>
        <taxon>Bacteroidota</taxon>
        <taxon>Chitinophagia</taxon>
        <taxon>Chitinophagales</taxon>
        <taxon>Chitinophagaceae</taxon>
        <taxon>Chitinophaga</taxon>
    </lineage>
</organism>
<dbReference type="Proteomes" id="UP000279089">
    <property type="component" value="Unassembled WGS sequence"/>
</dbReference>
<reference evidence="5" key="1">
    <citation type="submission" date="2018-11" db="EMBL/GenBank/DDBJ databases">
        <title>Chitinophaga lutea sp.nov., isolate from arsenic contaminated soil.</title>
        <authorList>
            <person name="Zong Y."/>
        </authorList>
    </citation>
    <scope>NUCLEOTIDE SEQUENCE [LARGE SCALE GENOMIC DNA]</scope>
    <source>
        <strain evidence="5">YLT18</strain>
    </source>
</reference>
<feature type="domain" description="Protein FecR C-terminal" evidence="3">
    <location>
        <begin position="226"/>
        <end position="292"/>
    </location>
</feature>
<evidence type="ECO:0000259" key="3">
    <source>
        <dbReference type="Pfam" id="PF16344"/>
    </source>
</evidence>